<sequence length="275" mass="29309">MTQFFGSRSALRCSASLPRTTSPRARVLRSRCCVLIPSSSSACGYPWHCLVRPLLPRPPRPRPHDRFLADPHNPLIAQPMPVIDLEYSTASDTGSSSPVPSPSLPSPPPPSADSKITAHPPPPPPAESSLASSPTPSSPPARSADSSISAYTHAPSSSTMTTASISSSHEVDAATSVDDLTYMVAAMNPMSDDADADRALNGAVDSDDHPADDPGLSTEPFCDDGEVDDTVRARIEYAKIISQYTKRQLDFSLQRSRQRSGDSLAVDDSRGRSRS</sequence>
<feature type="region of interest" description="Disordered" evidence="1">
    <location>
        <begin position="88"/>
        <end position="171"/>
    </location>
</feature>
<name>A0ABR1FCA9_9ASCO</name>
<evidence type="ECO:0000256" key="1">
    <source>
        <dbReference type="SAM" id="MobiDB-lite"/>
    </source>
</evidence>
<feature type="compositionally biased region" description="Pro residues" evidence="1">
    <location>
        <begin position="99"/>
        <end position="111"/>
    </location>
</feature>
<proteinExistence type="predicted"/>
<evidence type="ECO:0000313" key="3">
    <source>
        <dbReference type="Proteomes" id="UP001498771"/>
    </source>
</evidence>
<feature type="compositionally biased region" description="Low complexity" evidence="1">
    <location>
        <begin position="127"/>
        <end position="168"/>
    </location>
</feature>
<protein>
    <submittedName>
        <fullName evidence="2">Uncharacterized protein</fullName>
    </submittedName>
</protein>
<dbReference type="GeneID" id="90036441"/>
<dbReference type="RefSeq" id="XP_064770521.1">
    <property type="nucleotide sequence ID" value="XM_064910929.1"/>
</dbReference>
<evidence type="ECO:0000313" key="2">
    <source>
        <dbReference type="EMBL" id="KAK7207488.1"/>
    </source>
</evidence>
<accession>A0ABR1FCA9</accession>
<feature type="region of interest" description="Disordered" evidence="1">
    <location>
        <begin position="192"/>
        <end position="225"/>
    </location>
</feature>
<keyword evidence="3" id="KW-1185">Reference proteome</keyword>
<feature type="region of interest" description="Disordered" evidence="1">
    <location>
        <begin position="251"/>
        <end position="275"/>
    </location>
</feature>
<dbReference type="Proteomes" id="UP001498771">
    <property type="component" value="Unassembled WGS sequence"/>
</dbReference>
<organism evidence="2 3">
    <name type="scientific">Myxozyma melibiosi</name>
    <dbReference type="NCBI Taxonomy" id="54550"/>
    <lineage>
        <taxon>Eukaryota</taxon>
        <taxon>Fungi</taxon>
        <taxon>Dikarya</taxon>
        <taxon>Ascomycota</taxon>
        <taxon>Saccharomycotina</taxon>
        <taxon>Lipomycetes</taxon>
        <taxon>Lipomycetales</taxon>
        <taxon>Lipomycetaceae</taxon>
        <taxon>Myxozyma</taxon>
    </lineage>
</organism>
<reference evidence="2 3" key="1">
    <citation type="submission" date="2024-03" db="EMBL/GenBank/DDBJ databases">
        <title>Genome-scale model development and genomic sequencing of the oleaginous clade Lipomyces.</title>
        <authorList>
            <consortium name="Lawrence Berkeley National Laboratory"/>
            <person name="Czajka J.J."/>
            <person name="Han Y."/>
            <person name="Kim J."/>
            <person name="Mondo S.J."/>
            <person name="Hofstad B.A."/>
            <person name="Robles A."/>
            <person name="Haridas S."/>
            <person name="Riley R."/>
            <person name="LaButti K."/>
            <person name="Pangilinan J."/>
            <person name="Andreopoulos W."/>
            <person name="Lipzen A."/>
            <person name="Yan J."/>
            <person name="Wang M."/>
            <person name="Ng V."/>
            <person name="Grigoriev I.V."/>
            <person name="Spatafora J.W."/>
            <person name="Magnuson J.K."/>
            <person name="Baker S.E."/>
            <person name="Pomraning K.R."/>
        </authorList>
    </citation>
    <scope>NUCLEOTIDE SEQUENCE [LARGE SCALE GENOMIC DNA]</scope>
    <source>
        <strain evidence="2 3">Phaff 52-87</strain>
    </source>
</reference>
<gene>
    <name evidence="2" type="ORF">BZA70DRAFT_264854</name>
</gene>
<comment type="caution">
    <text evidence="2">The sequence shown here is derived from an EMBL/GenBank/DDBJ whole genome shotgun (WGS) entry which is preliminary data.</text>
</comment>
<dbReference type="EMBL" id="JBBJBU010000001">
    <property type="protein sequence ID" value="KAK7207488.1"/>
    <property type="molecule type" value="Genomic_DNA"/>
</dbReference>